<evidence type="ECO:0008006" key="5">
    <source>
        <dbReference type="Google" id="ProtNLM"/>
    </source>
</evidence>
<dbReference type="InterPro" id="IPR039139">
    <property type="entry name" value="CCDC170-like"/>
</dbReference>
<feature type="coiled-coil region" evidence="1">
    <location>
        <begin position="44"/>
        <end position="162"/>
    </location>
</feature>
<evidence type="ECO:0000313" key="3">
    <source>
        <dbReference type="EMBL" id="KAK6640483.1"/>
    </source>
</evidence>
<gene>
    <name evidence="3" type="ORF">RUM44_012178</name>
</gene>
<keyword evidence="1" id="KW-0175">Coiled coil</keyword>
<dbReference type="PANTHER" id="PTHR18863">
    <property type="entry name" value="TSEC-2-RELATED"/>
    <property type="match status" value="1"/>
</dbReference>
<feature type="region of interest" description="Disordered" evidence="2">
    <location>
        <begin position="504"/>
        <end position="543"/>
    </location>
</feature>
<dbReference type="Proteomes" id="UP001359485">
    <property type="component" value="Unassembled WGS sequence"/>
</dbReference>
<evidence type="ECO:0000256" key="1">
    <source>
        <dbReference type="SAM" id="Coils"/>
    </source>
</evidence>
<accession>A0ABR1BAJ6</accession>
<proteinExistence type="predicted"/>
<evidence type="ECO:0000313" key="4">
    <source>
        <dbReference type="Proteomes" id="UP001359485"/>
    </source>
</evidence>
<feature type="region of interest" description="Disordered" evidence="2">
    <location>
        <begin position="727"/>
        <end position="764"/>
    </location>
</feature>
<name>A0ABR1BAJ6_POLSC</name>
<dbReference type="PANTHER" id="PTHR18863:SF6">
    <property type="entry name" value="COILED-COIL DOMAIN-CONTAINING PROTEIN 170"/>
    <property type="match status" value="1"/>
</dbReference>
<sequence>MAHGRSKKSLTHEVTNGNRKEDWEVFDILCMQNSEMDEDSHDAMTALKSELAALQYKRDKLMSELNEMRAQVRSRDQRTVELQSETETLKEQAARQNAIIASLKKRIQELEEKERNLSLAQGRSETALETLQRENKYQEEKNKELGRKIRALEVECHAEEQSKLAARESMSDFLRKLSNALGVMETIDSHASQECLAHKAADLVLETSRLRSRTSSLGDNLHAVEVELKSCREALERAVGERDNFQRQAASHFIEIDKLKKEKEDLEIQQKVAERELCELREKLAFATKNLGCASVNSAAQEVTISQLRDECRIKEEKSHRLQSELRLFLESLAIALSTPTRFVGSTEDEIKNGIKAIVQESKEKALQIETLKENVNYLNGQMAKKTEMDDESNHRMRILQEEKCLLETRLSKLEEDLHNSNVARESLRTDKATFLSFIERLNRIFNMDEIAKEVEPDLMIESLLVRAEKLARLESNKIVDKFRRRETRKFCIVQYKSNEFELSDESNVPNAKETENSEGTTPKERPSFGPAEEKTRHSGIEENFRARSTIAVERDEATMKCKKLMKQVEKLESQLADGRSLSQDIKNQLAEAGDFKIAALERGRKVEELQKRLVDAETVISRYNKKISTLKEELRNTGQNADQERTISEHSLQLLRDDLTNTKLSLAECTRRENQLHGFKSSVCKALCLPPGATDFDLLTKLEKLVAAHREFTLLSRRYEDPITGTSFTPVRTPKYEDSGFLDQHDLSPLEDSDDISHSKHAH</sequence>
<organism evidence="3 4">
    <name type="scientific">Polyplax serrata</name>
    <name type="common">Common mouse louse</name>
    <dbReference type="NCBI Taxonomy" id="468196"/>
    <lineage>
        <taxon>Eukaryota</taxon>
        <taxon>Metazoa</taxon>
        <taxon>Ecdysozoa</taxon>
        <taxon>Arthropoda</taxon>
        <taxon>Hexapoda</taxon>
        <taxon>Insecta</taxon>
        <taxon>Pterygota</taxon>
        <taxon>Neoptera</taxon>
        <taxon>Paraneoptera</taxon>
        <taxon>Psocodea</taxon>
        <taxon>Troctomorpha</taxon>
        <taxon>Phthiraptera</taxon>
        <taxon>Anoplura</taxon>
        <taxon>Polyplacidae</taxon>
        <taxon>Polyplax</taxon>
    </lineage>
</organism>
<keyword evidence="4" id="KW-1185">Reference proteome</keyword>
<feature type="coiled-coil region" evidence="1">
    <location>
        <begin position="228"/>
        <end position="276"/>
    </location>
</feature>
<feature type="coiled-coil region" evidence="1">
    <location>
        <begin position="555"/>
        <end position="641"/>
    </location>
</feature>
<feature type="compositionally biased region" description="Basic and acidic residues" evidence="2">
    <location>
        <begin position="522"/>
        <end position="543"/>
    </location>
</feature>
<protein>
    <recommendedName>
        <fullName evidence="5">Coiled-coil domain-containing protein 170</fullName>
    </recommendedName>
</protein>
<feature type="compositionally biased region" description="Basic and acidic residues" evidence="2">
    <location>
        <begin position="735"/>
        <end position="749"/>
    </location>
</feature>
<evidence type="ECO:0000256" key="2">
    <source>
        <dbReference type="SAM" id="MobiDB-lite"/>
    </source>
</evidence>
<dbReference type="EMBL" id="JAWJWF010000001">
    <property type="protein sequence ID" value="KAK6640483.1"/>
    <property type="molecule type" value="Genomic_DNA"/>
</dbReference>
<comment type="caution">
    <text evidence="3">The sequence shown here is derived from an EMBL/GenBank/DDBJ whole genome shotgun (WGS) entry which is preliminary data.</text>
</comment>
<reference evidence="3 4" key="1">
    <citation type="submission" date="2023-09" db="EMBL/GenBank/DDBJ databases">
        <title>Genomes of two closely related lineages of the louse Polyplax serrata with different host specificities.</title>
        <authorList>
            <person name="Martinu J."/>
            <person name="Tarabai H."/>
            <person name="Stefka J."/>
            <person name="Hypsa V."/>
        </authorList>
    </citation>
    <scope>NUCLEOTIDE SEQUENCE [LARGE SCALE GENOMIC DNA]</scope>
    <source>
        <strain evidence="3">98ZLc_SE</strain>
    </source>
</reference>